<evidence type="ECO:0000313" key="10">
    <source>
        <dbReference type="Proteomes" id="UP000237865"/>
    </source>
</evidence>
<comment type="subcellular location">
    <subcellularLocation>
        <location evidence="1">Cell membrane</location>
        <topology evidence="1">Multi-pass membrane protein</topology>
    </subcellularLocation>
</comment>
<comment type="caution">
    <text evidence="9">The sequence shown here is derived from an EMBL/GenBank/DDBJ whole genome shotgun (WGS) entry which is preliminary data.</text>
</comment>
<dbReference type="GO" id="GO:0140359">
    <property type="term" value="F:ABC-type transporter activity"/>
    <property type="evidence" value="ECO:0007669"/>
    <property type="project" value="InterPro"/>
</dbReference>
<keyword evidence="9" id="KW-0067">ATP-binding</keyword>
<dbReference type="InterPro" id="IPR036640">
    <property type="entry name" value="ABC1_TM_sf"/>
</dbReference>
<evidence type="ECO:0000256" key="6">
    <source>
        <dbReference type="SAM" id="Phobius"/>
    </source>
</evidence>
<dbReference type="STRING" id="1399797.GCA_000518285_00505"/>
<dbReference type="InterPro" id="IPR011527">
    <property type="entry name" value="ABC1_TM_dom"/>
</dbReference>
<feature type="transmembrane region" description="Helical" evidence="6">
    <location>
        <begin position="386"/>
        <end position="403"/>
    </location>
</feature>
<keyword evidence="9" id="KW-0547">Nucleotide-binding</keyword>
<feature type="transmembrane region" description="Helical" evidence="6">
    <location>
        <begin position="198"/>
        <end position="219"/>
    </location>
</feature>
<dbReference type="GO" id="GO:0005524">
    <property type="term" value="F:ATP binding"/>
    <property type="evidence" value="ECO:0007669"/>
    <property type="project" value="UniProtKB-KW"/>
</dbReference>
<evidence type="ECO:0000259" key="7">
    <source>
        <dbReference type="PROSITE" id="PS50929"/>
    </source>
</evidence>
<dbReference type="InterPro" id="IPR005074">
    <property type="entry name" value="Peptidase_C39"/>
</dbReference>
<feature type="transmembrane region" description="Helical" evidence="6">
    <location>
        <begin position="409"/>
        <end position="428"/>
    </location>
</feature>
<feature type="transmembrane region" description="Helical" evidence="6">
    <location>
        <begin position="266"/>
        <end position="290"/>
    </location>
</feature>
<keyword evidence="4 6" id="KW-1133">Transmembrane helix</keyword>
<evidence type="ECO:0000313" key="9">
    <source>
        <dbReference type="EMBL" id="PPE05202.1"/>
    </source>
</evidence>
<keyword evidence="5 6" id="KW-0472">Membrane</keyword>
<name>A0A2S5RDB5_9MOLU</name>
<dbReference type="RefSeq" id="WP_028126495.1">
    <property type="nucleotide sequence ID" value="NZ_PHNE01000004.1"/>
</dbReference>
<feature type="transmembrane region" description="Helical" evidence="6">
    <location>
        <begin position="296"/>
        <end position="316"/>
    </location>
</feature>
<dbReference type="Pfam" id="PF03412">
    <property type="entry name" value="Peptidase_C39"/>
    <property type="match status" value="1"/>
</dbReference>
<evidence type="ECO:0000256" key="3">
    <source>
        <dbReference type="ARBA" id="ARBA00022692"/>
    </source>
</evidence>
<evidence type="ECO:0000256" key="4">
    <source>
        <dbReference type="ARBA" id="ARBA00022989"/>
    </source>
</evidence>
<feature type="domain" description="ABC transmembrane type-1" evidence="7">
    <location>
        <begin position="260"/>
        <end position="440"/>
    </location>
</feature>
<keyword evidence="3 6" id="KW-0812">Transmembrane</keyword>
<reference evidence="9 10" key="1">
    <citation type="submission" date="2017-11" db="EMBL/GenBank/DDBJ databases">
        <title>Genome sequence of Entomoplasma lucivorax PIPN-2 (ATCC 49196).</title>
        <authorList>
            <person name="Lo W.-S."/>
            <person name="Gasparich G.E."/>
            <person name="Kuo C.-H."/>
        </authorList>
    </citation>
    <scope>NUCLEOTIDE SEQUENCE [LARGE SCALE GENOMIC DNA]</scope>
    <source>
        <strain evidence="9 10">PIPN-2</strain>
    </source>
</reference>
<dbReference type="EMBL" id="PHNE01000004">
    <property type="protein sequence ID" value="PPE05202.1"/>
    <property type="molecule type" value="Genomic_DNA"/>
</dbReference>
<dbReference type="GO" id="GO:0008233">
    <property type="term" value="F:peptidase activity"/>
    <property type="evidence" value="ECO:0007669"/>
    <property type="project" value="InterPro"/>
</dbReference>
<dbReference type="PROSITE" id="PS50990">
    <property type="entry name" value="PEPTIDASE_C39"/>
    <property type="match status" value="1"/>
</dbReference>
<evidence type="ECO:0000256" key="5">
    <source>
        <dbReference type="ARBA" id="ARBA00023136"/>
    </source>
</evidence>
<dbReference type="Gene3D" id="3.90.70.10">
    <property type="entry name" value="Cysteine proteinases"/>
    <property type="match status" value="1"/>
</dbReference>
<sequence length="596" mass="71044">MKYKLINQQDYEDCGWACLAMMIEHHQQKRFSLYELKNKYNSNKHGLSFFDLATFAKDFKLDSKGYEADIEMLEQNNHQMPFILNVTNEFGTGHFVILNKIENGQAWIFDPAKVKPEVLTLEQLSEIYLSKILIFQKKGKLKFTLNKDKIWLTLKQEIPSLIILSVLAIIYHFLWLWTSKFIMEFSHWTVQQKINYQHLGMFILMAFSSIVIEFFYHWVKMQIFNHFYLKTFKFTITNLRYKNKGIEELVITDEFKNMHDLIKINFLMMETLINFFAFFSIGIVCLIWIWKINSSLVLFVLLMVAILLVSKIWFSLTIEKFQNKKQYQEKNVNQNLGQFVRDYKLIKERQLDQNFEQQIVKAMGENTKINNYVQTLGNGDNLFYKLMNKIIYFFLFVVMFTLLEKGTLNFFNVIYVSIISSFFLNLAIQSLNPLIKLFILRKDFHLFETYFVEIKKSLFKITQTKMLDDPSEIEMIYQQATQNQEIYVLANNEQLIYSTASENIFLGNKDIDPNLFNTLDLMNLLKEHEIDWLMDQTLMSNQQKQLINFLALFFVKQTQFVLVEPLAAFSKEVREHYLELLTQLRPDSKYICYTKI</sequence>
<organism evidence="9 10">
    <name type="scientific">Williamsoniiplasma lucivorax</name>
    <dbReference type="NCBI Taxonomy" id="209274"/>
    <lineage>
        <taxon>Bacteria</taxon>
        <taxon>Bacillati</taxon>
        <taxon>Mycoplasmatota</taxon>
        <taxon>Mollicutes</taxon>
        <taxon>Entomoplasmatales</taxon>
        <taxon>Williamsoniiplasma</taxon>
    </lineage>
</organism>
<dbReference type="GO" id="GO:0006508">
    <property type="term" value="P:proteolysis"/>
    <property type="evidence" value="ECO:0007669"/>
    <property type="project" value="InterPro"/>
</dbReference>
<accession>A0A2S5RDB5</accession>
<dbReference type="SUPFAM" id="SSF90123">
    <property type="entry name" value="ABC transporter transmembrane region"/>
    <property type="match status" value="1"/>
</dbReference>
<dbReference type="Proteomes" id="UP000237865">
    <property type="component" value="Unassembled WGS sequence"/>
</dbReference>
<proteinExistence type="inferred from homology"/>
<dbReference type="AlphaFoldDB" id="A0A2S5RDB5"/>
<evidence type="ECO:0000256" key="2">
    <source>
        <dbReference type="ARBA" id="ARBA00005417"/>
    </source>
</evidence>
<feature type="domain" description="Peptidase C39" evidence="8">
    <location>
        <begin position="8"/>
        <end position="135"/>
    </location>
</feature>
<protein>
    <submittedName>
        <fullName evidence="9">ABC transporter ATP-binding protein/permease</fullName>
    </submittedName>
</protein>
<evidence type="ECO:0000256" key="1">
    <source>
        <dbReference type="ARBA" id="ARBA00004651"/>
    </source>
</evidence>
<feature type="transmembrane region" description="Helical" evidence="6">
    <location>
        <begin position="158"/>
        <end position="178"/>
    </location>
</feature>
<dbReference type="PROSITE" id="PS50929">
    <property type="entry name" value="ABC_TM1F"/>
    <property type="match status" value="1"/>
</dbReference>
<dbReference type="GO" id="GO:0005886">
    <property type="term" value="C:plasma membrane"/>
    <property type="evidence" value="ECO:0007669"/>
    <property type="project" value="UniProtKB-SubCell"/>
</dbReference>
<comment type="similarity">
    <text evidence="2">Belongs to the ABC transporter superfamily.</text>
</comment>
<dbReference type="Gene3D" id="1.20.1560.10">
    <property type="entry name" value="ABC transporter type 1, transmembrane domain"/>
    <property type="match status" value="1"/>
</dbReference>
<keyword evidence="10" id="KW-1185">Reference proteome</keyword>
<gene>
    <name evidence="9" type="ORF">ELUCI_v1c07380</name>
</gene>
<evidence type="ECO:0000259" key="8">
    <source>
        <dbReference type="PROSITE" id="PS50990"/>
    </source>
</evidence>